<dbReference type="InterPro" id="IPR035906">
    <property type="entry name" value="MetI-like_sf"/>
</dbReference>
<dbReference type="PANTHER" id="PTHR30151:SF20">
    <property type="entry name" value="ABC TRANSPORTER PERMEASE PROTEIN HI_0355-RELATED"/>
    <property type="match status" value="1"/>
</dbReference>
<name>A0ABU0LUU4_9HYPH</name>
<keyword evidence="3" id="KW-1003">Cell membrane</keyword>
<feature type="domain" description="ABC transmembrane type-1" evidence="8">
    <location>
        <begin position="85"/>
        <end position="263"/>
    </location>
</feature>
<dbReference type="SUPFAM" id="SSF161098">
    <property type="entry name" value="MetI-like"/>
    <property type="match status" value="1"/>
</dbReference>
<dbReference type="InterPro" id="IPR000515">
    <property type="entry name" value="MetI-like"/>
</dbReference>
<dbReference type="EMBL" id="JAUSVR010000012">
    <property type="protein sequence ID" value="MDQ0512448.1"/>
    <property type="molecule type" value="Genomic_DNA"/>
</dbReference>
<keyword evidence="5 7" id="KW-1133">Transmembrane helix</keyword>
<sequence>MVSSNAPRDPAPAHAPAHAGRLIRAVEWLVLRIAAAWPFLTFFVGFFLFWEYAVILFGVPGYILPTPSEIVTRGWADIPRLLDYTLVTGTESVLGYLLAVAVGLPIGLAIAFSPMLRRTLYPFFVSLEMVPKIAFAPLFIAWLGFGLLPKVIIVVLVCFFPVALNAIHAFGSLSDELTRFCRSTGAGPLRTFWKVRLPAALPQCFVGFKYAALNATVGATIAEFMGSDQGLGFYISIATGNMRPDLAFAGIFFLTLLGLALFGCVTLAERLLIPWHISQRRH</sequence>
<evidence type="ECO:0000313" key="9">
    <source>
        <dbReference type="EMBL" id="MDQ0512448.1"/>
    </source>
</evidence>
<evidence type="ECO:0000259" key="8">
    <source>
        <dbReference type="PROSITE" id="PS50928"/>
    </source>
</evidence>
<evidence type="ECO:0000256" key="5">
    <source>
        <dbReference type="ARBA" id="ARBA00022989"/>
    </source>
</evidence>
<proteinExistence type="inferred from homology"/>
<feature type="transmembrane region" description="Helical" evidence="7">
    <location>
        <begin position="246"/>
        <end position="268"/>
    </location>
</feature>
<keyword evidence="10" id="KW-1185">Reference proteome</keyword>
<reference evidence="9 10" key="1">
    <citation type="submission" date="2023-07" db="EMBL/GenBank/DDBJ databases">
        <title>Genomic Encyclopedia of Type Strains, Phase IV (KMG-IV): sequencing the most valuable type-strain genomes for metagenomic binning, comparative biology and taxonomic classification.</title>
        <authorList>
            <person name="Goeker M."/>
        </authorList>
    </citation>
    <scope>NUCLEOTIDE SEQUENCE [LARGE SCALE GENOMIC DNA]</scope>
    <source>
        <strain evidence="9 10">DSM 15561</strain>
    </source>
</reference>
<dbReference type="Proteomes" id="UP001235094">
    <property type="component" value="Unassembled WGS sequence"/>
</dbReference>
<protein>
    <submittedName>
        <fullName evidence="9">NitT/TauT family transport system permease protein</fullName>
    </submittedName>
</protein>
<keyword evidence="6 7" id="KW-0472">Membrane</keyword>
<comment type="caution">
    <text evidence="9">The sequence shown here is derived from an EMBL/GenBank/DDBJ whole genome shotgun (WGS) entry which is preliminary data.</text>
</comment>
<dbReference type="PROSITE" id="PS50928">
    <property type="entry name" value="ABC_TM1"/>
    <property type="match status" value="1"/>
</dbReference>
<dbReference type="Pfam" id="PF00528">
    <property type="entry name" value="BPD_transp_1"/>
    <property type="match status" value="1"/>
</dbReference>
<dbReference type="Gene3D" id="1.10.3720.10">
    <property type="entry name" value="MetI-like"/>
    <property type="match status" value="1"/>
</dbReference>
<evidence type="ECO:0000256" key="2">
    <source>
        <dbReference type="ARBA" id="ARBA00022448"/>
    </source>
</evidence>
<evidence type="ECO:0000256" key="1">
    <source>
        <dbReference type="ARBA" id="ARBA00004651"/>
    </source>
</evidence>
<evidence type="ECO:0000256" key="4">
    <source>
        <dbReference type="ARBA" id="ARBA00022692"/>
    </source>
</evidence>
<evidence type="ECO:0000256" key="3">
    <source>
        <dbReference type="ARBA" id="ARBA00022475"/>
    </source>
</evidence>
<dbReference type="RefSeq" id="WP_306891127.1">
    <property type="nucleotide sequence ID" value="NZ_JAUSVR010000012.1"/>
</dbReference>
<gene>
    <name evidence="9" type="ORF">QOZ99_003353</name>
</gene>
<feature type="transmembrane region" description="Helical" evidence="7">
    <location>
        <begin position="151"/>
        <end position="173"/>
    </location>
</feature>
<organism evidence="9 10">
    <name type="scientific">Ancylobacter amanitiformis</name>
    <dbReference type="NCBI Taxonomy" id="217069"/>
    <lineage>
        <taxon>Bacteria</taxon>
        <taxon>Pseudomonadati</taxon>
        <taxon>Pseudomonadota</taxon>
        <taxon>Alphaproteobacteria</taxon>
        <taxon>Hyphomicrobiales</taxon>
        <taxon>Xanthobacteraceae</taxon>
        <taxon>Ancylobacter</taxon>
    </lineage>
</organism>
<feature type="transmembrane region" description="Helical" evidence="7">
    <location>
        <begin position="29"/>
        <end position="50"/>
    </location>
</feature>
<feature type="transmembrane region" description="Helical" evidence="7">
    <location>
        <begin position="93"/>
        <end position="113"/>
    </location>
</feature>
<accession>A0ABU0LUU4</accession>
<comment type="similarity">
    <text evidence="7">Belongs to the binding-protein-dependent transport system permease family.</text>
</comment>
<keyword evidence="2 7" id="KW-0813">Transport</keyword>
<dbReference type="CDD" id="cd06261">
    <property type="entry name" value="TM_PBP2"/>
    <property type="match status" value="1"/>
</dbReference>
<evidence type="ECO:0000256" key="7">
    <source>
        <dbReference type="RuleBase" id="RU363032"/>
    </source>
</evidence>
<feature type="transmembrane region" description="Helical" evidence="7">
    <location>
        <begin position="120"/>
        <end position="145"/>
    </location>
</feature>
<comment type="subcellular location">
    <subcellularLocation>
        <location evidence="1 7">Cell membrane</location>
        <topology evidence="1 7">Multi-pass membrane protein</topology>
    </subcellularLocation>
</comment>
<evidence type="ECO:0000256" key="6">
    <source>
        <dbReference type="ARBA" id="ARBA00023136"/>
    </source>
</evidence>
<dbReference type="PANTHER" id="PTHR30151">
    <property type="entry name" value="ALKANE SULFONATE ABC TRANSPORTER-RELATED, MEMBRANE SUBUNIT"/>
    <property type="match status" value="1"/>
</dbReference>
<evidence type="ECO:0000313" key="10">
    <source>
        <dbReference type="Proteomes" id="UP001235094"/>
    </source>
</evidence>
<keyword evidence="4 7" id="KW-0812">Transmembrane</keyword>